<dbReference type="CDD" id="cd17324">
    <property type="entry name" value="MFS_NepI_like"/>
    <property type="match status" value="1"/>
</dbReference>
<feature type="transmembrane region" description="Helical" evidence="6">
    <location>
        <begin position="57"/>
        <end position="81"/>
    </location>
</feature>
<keyword evidence="4 6" id="KW-1133">Transmembrane helix</keyword>
<sequence length="404" mass="40607">MSDSLSVTADPALAGIAPQERSTAVWPAVFALGMGVFALVSAEFLPASVLTSIAADLSISAGAAGQTVTVTSLVGVVAAIFTPIVTSRFDRRLVLWALISLLAVSSILTALANGYAMLLAARFLLGLSLGGFWSMAPALSLRLVPVKSVPRALAIISAGVSAAFIGGGPLGAYLDSLIGWRMVFALSAGLAGVALLVLMATMPPLPSQTAPKLGTLAVLLSRPSVRLMLISVLIIISGQFTGFTYIRPFLEQVPQLGVAAITSVLLGYGVGNVIGNFAGGAVAARGVKLAIVSFALAVAALALVMTLFGASPIVAGIAVAAWGFAFGFAPVGFQSWMVRIAADHAEAASGLLTAAFLVAIASGAVLGGLLVNLVGGLGPISYMAAATFAGAVLVLVAGKEPPRP</sequence>
<keyword evidence="9" id="KW-1185">Reference proteome</keyword>
<evidence type="ECO:0000313" key="8">
    <source>
        <dbReference type="EMBL" id="MDU0340888.1"/>
    </source>
</evidence>
<comment type="subcellular location">
    <subcellularLocation>
        <location evidence="1">Cell membrane</location>
        <topology evidence="1">Multi-pass membrane protein</topology>
    </subcellularLocation>
</comment>
<feature type="transmembrane region" description="Helical" evidence="6">
    <location>
        <begin position="314"/>
        <end position="338"/>
    </location>
</feature>
<dbReference type="InterPro" id="IPR011701">
    <property type="entry name" value="MFS"/>
</dbReference>
<dbReference type="PANTHER" id="PTHR43124:SF5">
    <property type="entry name" value="PURINE RIBONUCLEOSIDE EFFLUX PUMP NEPI"/>
    <property type="match status" value="1"/>
</dbReference>
<dbReference type="EMBL" id="JAWDID010000017">
    <property type="protein sequence ID" value="MDU0340888.1"/>
    <property type="molecule type" value="Genomic_DNA"/>
</dbReference>
<feature type="transmembrane region" description="Helical" evidence="6">
    <location>
        <begin position="225"/>
        <end position="246"/>
    </location>
</feature>
<feature type="transmembrane region" description="Helical" evidence="6">
    <location>
        <begin position="380"/>
        <end position="398"/>
    </location>
</feature>
<evidence type="ECO:0000256" key="2">
    <source>
        <dbReference type="ARBA" id="ARBA00022475"/>
    </source>
</evidence>
<evidence type="ECO:0000256" key="1">
    <source>
        <dbReference type="ARBA" id="ARBA00004651"/>
    </source>
</evidence>
<gene>
    <name evidence="8" type="ORF">RKE40_13380</name>
</gene>
<dbReference type="Pfam" id="PF07690">
    <property type="entry name" value="MFS_1"/>
    <property type="match status" value="1"/>
</dbReference>
<feature type="domain" description="Major facilitator superfamily (MFS) profile" evidence="7">
    <location>
        <begin position="28"/>
        <end position="402"/>
    </location>
</feature>
<dbReference type="Gene3D" id="1.20.1250.20">
    <property type="entry name" value="MFS general substrate transporter like domains"/>
    <property type="match status" value="1"/>
</dbReference>
<dbReference type="RefSeq" id="WP_316018727.1">
    <property type="nucleotide sequence ID" value="NZ_JAWDID010000017.1"/>
</dbReference>
<evidence type="ECO:0000256" key="5">
    <source>
        <dbReference type="ARBA" id="ARBA00023136"/>
    </source>
</evidence>
<proteinExistence type="predicted"/>
<feature type="transmembrane region" description="Helical" evidence="6">
    <location>
        <begin position="180"/>
        <end position="205"/>
    </location>
</feature>
<feature type="transmembrane region" description="Helical" evidence="6">
    <location>
        <begin position="258"/>
        <end position="277"/>
    </location>
</feature>
<dbReference type="Proteomes" id="UP001254257">
    <property type="component" value="Unassembled WGS sequence"/>
</dbReference>
<feature type="transmembrane region" description="Helical" evidence="6">
    <location>
        <begin position="153"/>
        <end position="174"/>
    </location>
</feature>
<evidence type="ECO:0000256" key="3">
    <source>
        <dbReference type="ARBA" id="ARBA00022692"/>
    </source>
</evidence>
<protein>
    <submittedName>
        <fullName evidence="8">MFS transporter</fullName>
    </submittedName>
</protein>
<feature type="transmembrane region" description="Helical" evidence="6">
    <location>
        <begin position="93"/>
        <end position="113"/>
    </location>
</feature>
<keyword evidence="3 6" id="KW-0812">Transmembrane</keyword>
<dbReference type="PROSITE" id="PS50850">
    <property type="entry name" value="MFS"/>
    <property type="match status" value="1"/>
</dbReference>
<comment type="caution">
    <text evidence="8">The sequence shown here is derived from an EMBL/GenBank/DDBJ whole genome shotgun (WGS) entry which is preliminary data.</text>
</comment>
<evidence type="ECO:0000256" key="6">
    <source>
        <dbReference type="SAM" id="Phobius"/>
    </source>
</evidence>
<dbReference type="InterPro" id="IPR036259">
    <property type="entry name" value="MFS_trans_sf"/>
</dbReference>
<feature type="transmembrane region" description="Helical" evidence="6">
    <location>
        <begin position="350"/>
        <end position="374"/>
    </location>
</feature>
<evidence type="ECO:0000313" key="9">
    <source>
        <dbReference type="Proteomes" id="UP001254257"/>
    </source>
</evidence>
<feature type="transmembrane region" description="Helical" evidence="6">
    <location>
        <begin position="119"/>
        <end position="141"/>
    </location>
</feature>
<keyword evidence="5 6" id="KW-0472">Membrane</keyword>
<dbReference type="SUPFAM" id="SSF103473">
    <property type="entry name" value="MFS general substrate transporter"/>
    <property type="match status" value="1"/>
</dbReference>
<keyword evidence="2" id="KW-1003">Cell membrane</keyword>
<organism evidence="8 9">
    <name type="scientific">Bosea rubneri</name>
    <dbReference type="NCBI Taxonomy" id="3075434"/>
    <lineage>
        <taxon>Bacteria</taxon>
        <taxon>Pseudomonadati</taxon>
        <taxon>Pseudomonadota</taxon>
        <taxon>Alphaproteobacteria</taxon>
        <taxon>Hyphomicrobiales</taxon>
        <taxon>Boseaceae</taxon>
        <taxon>Bosea</taxon>
    </lineage>
</organism>
<feature type="transmembrane region" description="Helical" evidence="6">
    <location>
        <begin position="24"/>
        <end position="45"/>
    </location>
</feature>
<dbReference type="PANTHER" id="PTHR43124">
    <property type="entry name" value="PURINE EFFLUX PUMP PBUE"/>
    <property type="match status" value="1"/>
</dbReference>
<dbReference type="InterPro" id="IPR050189">
    <property type="entry name" value="MFS_Efflux_Transporters"/>
</dbReference>
<name>A0ABU3S7W3_9HYPH</name>
<dbReference type="InterPro" id="IPR020846">
    <property type="entry name" value="MFS_dom"/>
</dbReference>
<accession>A0ABU3S7W3</accession>
<reference evidence="8 9" key="1">
    <citation type="submission" date="2023-09" db="EMBL/GenBank/DDBJ databases">
        <title>Whole genome shotgun sequencing (WGS) of Bosea sp. ZW T0_25, isolated from stored onions (Allium cepa).</title>
        <authorList>
            <person name="Stoll D.A."/>
            <person name="Huch M."/>
        </authorList>
    </citation>
    <scope>NUCLEOTIDE SEQUENCE [LARGE SCALE GENOMIC DNA]</scope>
    <source>
        <strain evidence="8 9">ZW T0_25</strain>
    </source>
</reference>
<evidence type="ECO:0000259" key="7">
    <source>
        <dbReference type="PROSITE" id="PS50850"/>
    </source>
</evidence>
<evidence type="ECO:0000256" key="4">
    <source>
        <dbReference type="ARBA" id="ARBA00022989"/>
    </source>
</evidence>
<feature type="transmembrane region" description="Helical" evidence="6">
    <location>
        <begin position="289"/>
        <end position="308"/>
    </location>
</feature>